<name>J3LF72_ORYBR</name>
<keyword evidence="8 11" id="KW-0472">Membrane</keyword>
<dbReference type="HOGENOM" id="CLU_042860_0_0_1"/>
<dbReference type="GO" id="GO:0005496">
    <property type="term" value="F:steroid binding"/>
    <property type="evidence" value="ECO:0007669"/>
    <property type="project" value="UniProtKB-KW"/>
</dbReference>
<evidence type="ECO:0000256" key="8">
    <source>
        <dbReference type="ARBA" id="ARBA00023136"/>
    </source>
</evidence>
<accession>J3LF72</accession>
<evidence type="ECO:0000256" key="3">
    <source>
        <dbReference type="ARBA" id="ARBA00022665"/>
    </source>
</evidence>
<dbReference type="PANTHER" id="PTHR10281:SF45">
    <property type="entry name" value="MEMBRANE STEROID-BINDING PROTEIN 2"/>
    <property type="match status" value="1"/>
</dbReference>
<evidence type="ECO:0000256" key="4">
    <source>
        <dbReference type="ARBA" id="ARBA00022692"/>
    </source>
</evidence>
<keyword evidence="14" id="KW-1185">Reference proteome</keyword>
<proteinExistence type="inferred from homology"/>
<dbReference type="InterPro" id="IPR050577">
    <property type="entry name" value="MAPR/NEUFC/NENF-like"/>
</dbReference>
<evidence type="ECO:0000256" key="2">
    <source>
        <dbReference type="ARBA" id="ARBA00022475"/>
    </source>
</evidence>
<evidence type="ECO:0000256" key="10">
    <source>
        <dbReference type="SAM" id="MobiDB-lite"/>
    </source>
</evidence>
<dbReference type="SUPFAM" id="SSF55856">
    <property type="entry name" value="Cytochrome b5-like heme/steroid binding domain"/>
    <property type="match status" value="1"/>
</dbReference>
<evidence type="ECO:0000256" key="6">
    <source>
        <dbReference type="ARBA" id="ARBA00022989"/>
    </source>
</evidence>
<organism evidence="13">
    <name type="scientific">Oryza brachyantha</name>
    <name type="common">malo sina</name>
    <dbReference type="NCBI Taxonomy" id="4533"/>
    <lineage>
        <taxon>Eukaryota</taxon>
        <taxon>Viridiplantae</taxon>
        <taxon>Streptophyta</taxon>
        <taxon>Embryophyta</taxon>
        <taxon>Tracheophyta</taxon>
        <taxon>Spermatophyta</taxon>
        <taxon>Magnoliopsida</taxon>
        <taxon>Liliopsida</taxon>
        <taxon>Poales</taxon>
        <taxon>Poaceae</taxon>
        <taxon>BOP clade</taxon>
        <taxon>Oryzoideae</taxon>
        <taxon>Oryzeae</taxon>
        <taxon>Oryzinae</taxon>
        <taxon>Oryza</taxon>
    </lineage>
</organism>
<feature type="compositionally biased region" description="Basic and acidic residues" evidence="10">
    <location>
        <begin position="368"/>
        <end position="382"/>
    </location>
</feature>
<dbReference type="GO" id="GO:0005886">
    <property type="term" value="C:plasma membrane"/>
    <property type="evidence" value="ECO:0007669"/>
    <property type="project" value="UniProtKB-SubCell"/>
</dbReference>
<dbReference type="FunFam" id="3.10.120.10:FF:000006">
    <property type="entry name" value="Membrane steroid-binding protein 1"/>
    <property type="match status" value="1"/>
</dbReference>
<feature type="domain" description="Cytochrome b5 heme-binding" evidence="12">
    <location>
        <begin position="142"/>
        <end position="238"/>
    </location>
</feature>
<reference evidence="13" key="1">
    <citation type="submission" date="2013-04" db="UniProtKB">
        <authorList>
            <consortium name="EnsemblPlants"/>
        </authorList>
    </citation>
    <scope>IDENTIFICATION</scope>
</reference>
<feature type="compositionally biased region" description="Basic and acidic residues" evidence="10">
    <location>
        <begin position="401"/>
        <end position="412"/>
    </location>
</feature>
<dbReference type="AlphaFoldDB" id="J3LF72"/>
<evidence type="ECO:0000313" key="13">
    <source>
        <dbReference type="EnsemblPlants" id="OB02G32890.1"/>
    </source>
</evidence>
<evidence type="ECO:0000256" key="11">
    <source>
        <dbReference type="SAM" id="Phobius"/>
    </source>
</evidence>
<sequence>MSRRAVRLVSAAASKSCVPSPTNPPLHQAPVPLPPPSIRTRDAASCVFPLLLLLSSSGSALVLPAMAAAAEWWQATIAAAYTGLSPAAAFFTAGGGAAALYVAVSGLLKRPAPPLLPPRRRGVMEEERASQPLPPPVQLGEVTEEELKVYDGSDPKKPLLMAIKGQIYDVTQSRMFYGPGGPYALFAGRDASRALAKMSFDPDDLTSDISGLGPFELEALQEWEGKFMGKYVKVGTIKKITPVLEGDAAALPTHGRASERGIDASTVESHPVPKPEVEKLDVDVSTNSHEDIIEMPDELPESGVNNTNSHEDAAEKPEETADADVQKTISTEDASEANGTPDEDERNTISPDDAIEKPQEAPIVDEGNQTRHEVAGEPKEVPDVNISNTSSHQDAVDEPEEASHEEAKNAYS</sequence>
<dbReference type="PANTHER" id="PTHR10281">
    <property type="entry name" value="MEMBRANE-ASSOCIATED PROGESTERONE RECEPTOR COMPONENT-RELATED"/>
    <property type="match status" value="1"/>
</dbReference>
<evidence type="ECO:0000256" key="5">
    <source>
        <dbReference type="ARBA" id="ARBA00022968"/>
    </source>
</evidence>
<evidence type="ECO:0000259" key="12">
    <source>
        <dbReference type="SMART" id="SM01117"/>
    </source>
</evidence>
<feature type="compositionally biased region" description="Basic and acidic residues" evidence="10">
    <location>
        <begin position="309"/>
        <end position="319"/>
    </location>
</feature>
<protein>
    <recommendedName>
        <fullName evidence="12">Cytochrome b5 heme-binding domain-containing protein</fullName>
    </recommendedName>
</protein>
<dbReference type="SMART" id="SM01117">
    <property type="entry name" value="Cyt-b5"/>
    <property type="match status" value="1"/>
</dbReference>
<dbReference type="InterPro" id="IPR036400">
    <property type="entry name" value="Cyt_B5-like_heme/steroid_sf"/>
</dbReference>
<keyword evidence="4 11" id="KW-0812">Transmembrane</keyword>
<dbReference type="EnsemblPlants" id="OB02G32890.1">
    <property type="protein sequence ID" value="OB02G32890.1"/>
    <property type="gene ID" value="OB02G32890"/>
</dbReference>
<dbReference type="Gene3D" id="3.10.120.10">
    <property type="entry name" value="Cytochrome b5-like heme/steroid binding domain"/>
    <property type="match status" value="1"/>
</dbReference>
<dbReference type="InterPro" id="IPR001199">
    <property type="entry name" value="Cyt_B5-like_heme/steroid-bd"/>
</dbReference>
<comment type="similarity">
    <text evidence="9">Belongs to the cytochrome b5 family. MAPR subfamily.</text>
</comment>
<keyword evidence="5" id="KW-0735">Signal-anchor</keyword>
<evidence type="ECO:0000256" key="9">
    <source>
        <dbReference type="ARBA" id="ARBA00038357"/>
    </source>
</evidence>
<dbReference type="eggNOG" id="KOG1110">
    <property type="taxonomic scope" value="Eukaryota"/>
</dbReference>
<evidence type="ECO:0000256" key="7">
    <source>
        <dbReference type="ARBA" id="ARBA00023121"/>
    </source>
</evidence>
<dbReference type="Gramene" id="OB02G32890.1">
    <property type="protein sequence ID" value="OB02G32890.1"/>
    <property type="gene ID" value="OB02G32890"/>
</dbReference>
<dbReference type="GO" id="GO:0005783">
    <property type="term" value="C:endoplasmic reticulum"/>
    <property type="evidence" value="ECO:0007669"/>
    <property type="project" value="TreeGrafter"/>
</dbReference>
<keyword evidence="6 11" id="KW-1133">Transmembrane helix</keyword>
<keyword evidence="7" id="KW-0446">Lipid-binding</keyword>
<feature type="region of interest" description="Disordered" evidence="10">
    <location>
        <begin position="251"/>
        <end position="412"/>
    </location>
</feature>
<feature type="transmembrane region" description="Helical" evidence="11">
    <location>
        <begin position="87"/>
        <end position="108"/>
    </location>
</feature>
<dbReference type="Proteomes" id="UP000006038">
    <property type="component" value="Unassembled WGS sequence"/>
</dbReference>
<dbReference type="OMA" id="EWEGKFM"/>
<keyword evidence="3" id="KW-0754">Steroid-binding</keyword>
<evidence type="ECO:0000313" key="14">
    <source>
        <dbReference type="Proteomes" id="UP000006038"/>
    </source>
</evidence>
<feature type="compositionally biased region" description="Basic and acidic residues" evidence="10">
    <location>
        <begin position="271"/>
        <end position="292"/>
    </location>
</feature>
<keyword evidence="2" id="KW-1003">Cell membrane</keyword>
<comment type="subcellular location">
    <subcellularLocation>
        <location evidence="1">Cell membrane</location>
        <topology evidence="1">Single-pass type II membrane protein</topology>
    </subcellularLocation>
</comment>
<evidence type="ECO:0000256" key="1">
    <source>
        <dbReference type="ARBA" id="ARBA00004401"/>
    </source>
</evidence>
<dbReference type="Pfam" id="PF00173">
    <property type="entry name" value="Cyt-b5"/>
    <property type="match status" value="1"/>
</dbReference>
<feature type="region of interest" description="Disordered" evidence="10">
    <location>
        <begin position="118"/>
        <end position="137"/>
    </location>
</feature>
<feature type="transmembrane region" description="Helical" evidence="11">
    <location>
        <begin position="46"/>
        <end position="67"/>
    </location>
</feature>